<dbReference type="InterPro" id="IPR002885">
    <property type="entry name" value="PPR_rpt"/>
</dbReference>
<protein>
    <submittedName>
        <fullName evidence="3">Pentatricopeptide repeat</fullName>
    </submittedName>
</protein>
<evidence type="ECO:0000256" key="1">
    <source>
        <dbReference type="ARBA" id="ARBA00022737"/>
    </source>
</evidence>
<dbReference type="AlphaFoldDB" id="A0AAN8UJG5"/>
<keyword evidence="4" id="KW-1185">Reference proteome</keyword>
<keyword evidence="1" id="KW-0677">Repeat</keyword>
<dbReference type="Proteomes" id="UP001370490">
    <property type="component" value="Unassembled WGS sequence"/>
</dbReference>
<dbReference type="EMBL" id="JBAMMX010000027">
    <property type="protein sequence ID" value="KAK6912906.1"/>
    <property type="molecule type" value="Genomic_DNA"/>
</dbReference>
<organism evidence="3 4">
    <name type="scientific">Dillenia turbinata</name>
    <dbReference type="NCBI Taxonomy" id="194707"/>
    <lineage>
        <taxon>Eukaryota</taxon>
        <taxon>Viridiplantae</taxon>
        <taxon>Streptophyta</taxon>
        <taxon>Embryophyta</taxon>
        <taxon>Tracheophyta</taxon>
        <taxon>Spermatophyta</taxon>
        <taxon>Magnoliopsida</taxon>
        <taxon>eudicotyledons</taxon>
        <taxon>Gunneridae</taxon>
        <taxon>Pentapetalae</taxon>
        <taxon>Dilleniales</taxon>
        <taxon>Dilleniaceae</taxon>
        <taxon>Dillenia</taxon>
    </lineage>
</organism>
<dbReference type="PANTHER" id="PTHR47926">
    <property type="entry name" value="PENTATRICOPEPTIDE REPEAT-CONTAINING PROTEIN"/>
    <property type="match status" value="1"/>
</dbReference>
<gene>
    <name evidence="3" type="ORF">RJ641_022507</name>
</gene>
<evidence type="ECO:0000256" key="2">
    <source>
        <dbReference type="PROSITE-ProRule" id="PRU00708"/>
    </source>
</evidence>
<dbReference type="GO" id="GO:0003723">
    <property type="term" value="F:RNA binding"/>
    <property type="evidence" value="ECO:0007669"/>
    <property type="project" value="InterPro"/>
</dbReference>
<dbReference type="Pfam" id="PF01535">
    <property type="entry name" value="PPR"/>
    <property type="match status" value="1"/>
</dbReference>
<dbReference type="Gene3D" id="1.25.40.10">
    <property type="entry name" value="Tetratricopeptide repeat domain"/>
    <property type="match status" value="2"/>
</dbReference>
<feature type="repeat" description="PPR" evidence="2">
    <location>
        <begin position="43"/>
        <end position="77"/>
    </location>
</feature>
<evidence type="ECO:0000313" key="3">
    <source>
        <dbReference type="EMBL" id="KAK6912906.1"/>
    </source>
</evidence>
<dbReference type="InterPro" id="IPR046960">
    <property type="entry name" value="PPR_At4g14850-like_plant"/>
</dbReference>
<name>A0AAN8UJG5_9MAGN</name>
<dbReference type="GO" id="GO:0009451">
    <property type="term" value="P:RNA modification"/>
    <property type="evidence" value="ECO:0007669"/>
    <property type="project" value="InterPro"/>
</dbReference>
<dbReference type="InterPro" id="IPR011990">
    <property type="entry name" value="TPR-like_helical_dom_sf"/>
</dbReference>
<accession>A0AAN8UJG5</accession>
<dbReference type="Pfam" id="PF13041">
    <property type="entry name" value="PPR_2"/>
    <property type="match status" value="1"/>
</dbReference>
<comment type="caution">
    <text evidence="3">The sequence shown here is derived from an EMBL/GenBank/DDBJ whole genome shotgun (WGS) entry which is preliminary data.</text>
</comment>
<proteinExistence type="predicted"/>
<dbReference type="PROSITE" id="PS51375">
    <property type="entry name" value="PPR"/>
    <property type="match status" value="1"/>
</dbReference>
<dbReference type="PANTHER" id="PTHR47926:SF477">
    <property type="entry name" value="PENTATRICOPEPTIDE REPEAT-CONTAINING PROTEIN"/>
    <property type="match status" value="1"/>
</dbReference>
<reference evidence="3 4" key="1">
    <citation type="submission" date="2023-12" db="EMBL/GenBank/DDBJ databases">
        <title>A high-quality genome assembly for Dillenia turbinata (Dilleniales).</title>
        <authorList>
            <person name="Chanderbali A."/>
        </authorList>
    </citation>
    <scope>NUCLEOTIDE SEQUENCE [LARGE SCALE GENOMIC DNA]</scope>
    <source>
        <strain evidence="3">LSX21</strain>
        <tissue evidence="3">Leaf</tissue>
    </source>
</reference>
<dbReference type="NCBIfam" id="TIGR00756">
    <property type="entry name" value="PPR"/>
    <property type="match status" value="1"/>
</dbReference>
<sequence length="225" mass="25664">MRRQEIEPDHVTFATLLACFDEVGKSRCLDEAQCLFLEMPEKDSVSFNAVIIGFSRVGLNEQAISLFQEMRSLNIEPSEFTFAAILCAGVGLGSIALRQQIHNSIIMADFTSTPKHDYLIEARRIFDEMPEWYGVSYNMIITAHAWNGQLEQSLDLFRELRFTRFDRRQFPFATLFSIATNTLDVGMGRQIHMHAIVTTAEEGILVAQIHWLTCMPNVKGSRKPR</sequence>
<evidence type="ECO:0000313" key="4">
    <source>
        <dbReference type="Proteomes" id="UP001370490"/>
    </source>
</evidence>